<protein>
    <recommendedName>
        <fullName evidence="2">UspA domain-containing protein</fullName>
    </recommendedName>
</protein>
<dbReference type="InterPro" id="IPR006016">
    <property type="entry name" value="UspA"/>
</dbReference>
<gene>
    <name evidence="3" type="ORF">LCGC14_2124300</name>
</gene>
<evidence type="ECO:0000256" key="1">
    <source>
        <dbReference type="ARBA" id="ARBA00008791"/>
    </source>
</evidence>
<name>A0A0F9EQG1_9ZZZZ</name>
<dbReference type="Gene3D" id="3.40.50.12370">
    <property type="match status" value="1"/>
</dbReference>
<dbReference type="EMBL" id="LAZR01026510">
    <property type="protein sequence ID" value="KKL68506.1"/>
    <property type="molecule type" value="Genomic_DNA"/>
</dbReference>
<comment type="similarity">
    <text evidence="1">Belongs to the universal stress protein A family.</text>
</comment>
<dbReference type="InterPro" id="IPR006015">
    <property type="entry name" value="Universal_stress_UspA"/>
</dbReference>
<sequence length="280" mass="31809">MKQILIPTDFSDNAWNAVKYGLEMFKKTRCTFYLMHVNPIPPYSGAGTAVRTAGENFKAVILKESKEELRRLLDRIGKELPLNTKHTFVPFAFYDFFVDSIKRESESKKIDLIIMGTKGATGLKKMTIGSNTGDVITKVKCPLLAIPEDAQYTELKEVALPTDYHTGYDLSALDTLIETVTMNKAELRILHISKKGKALSEEQQKNKDFLSDYLVDVDHSFHSLTGQSLETAVQCFTESRDIDMIAMVAKNLNFFQRILFKPEVEKISYHTEVPFLVLHE</sequence>
<evidence type="ECO:0000259" key="2">
    <source>
        <dbReference type="Pfam" id="PF00582"/>
    </source>
</evidence>
<organism evidence="3">
    <name type="scientific">marine sediment metagenome</name>
    <dbReference type="NCBI Taxonomy" id="412755"/>
    <lineage>
        <taxon>unclassified sequences</taxon>
        <taxon>metagenomes</taxon>
        <taxon>ecological metagenomes</taxon>
    </lineage>
</organism>
<dbReference type="PANTHER" id="PTHR46268:SF6">
    <property type="entry name" value="UNIVERSAL STRESS PROTEIN UP12"/>
    <property type="match status" value="1"/>
</dbReference>
<dbReference type="CDD" id="cd00293">
    <property type="entry name" value="USP-like"/>
    <property type="match status" value="1"/>
</dbReference>
<evidence type="ECO:0000313" key="3">
    <source>
        <dbReference type="EMBL" id="KKL68506.1"/>
    </source>
</evidence>
<dbReference type="Pfam" id="PF00582">
    <property type="entry name" value="Usp"/>
    <property type="match status" value="1"/>
</dbReference>
<comment type="caution">
    <text evidence="3">The sequence shown here is derived from an EMBL/GenBank/DDBJ whole genome shotgun (WGS) entry which is preliminary data.</text>
</comment>
<proteinExistence type="inferred from homology"/>
<reference evidence="3" key="1">
    <citation type="journal article" date="2015" name="Nature">
        <title>Complex archaea that bridge the gap between prokaryotes and eukaryotes.</title>
        <authorList>
            <person name="Spang A."/>
            <person name="Saw J.H."/>
            <person name="Jorgensen S.L."/>
            <person name="Zaremba-Niedzwiedzka K."/>
            <person name="Martijn J."/>
            <person name="Lind A.E."/>
            <person name="van Eijk R."/>
            <person name="Schleper C."/>
            <person name="Guy L."/>
            <person name="Ettema T.J."/>
        </authorList>
    </citation>
    <scope>NUCLEOTIDE SEQUENCE</scope>
</reference>
<dbReference type="PANTHER" id="PTHR46268">
    <property type="entry name" value="STRESS RESPONSE PROTEIN NHAX"/>
    <property type="match status" value="1"/>
</dbReference>
<feature type="domain" description="UspA" evidence="2">
    <location>
        <begin position="1"/>
        <end position="147"/>
    </location>
</feature>
<dbReference type="PRINTS" id="PR01438">
    <property type="entry name" value="UNVRSLSTRESS"/>
</dbReference>
<dbReference type="AlphaFoldDB" id="A0A0F9EQG1"/>
<accession>A0A0F9EQG1</accession>
<dbReference type="SUPFAM" id="SSF52402">
    <property type="entry name" value="Adenine nucleotide alpha hydrolases-like"/>
    <property type="match status" value="2"/>
</dbReference>